<evidence type="ECO:0000313" key="1">
    <source>
        <dbReference type="EMBL" id="WNL16284.1"/>
    </source>
</evidence>
<sequence>MLVHSQKKNSQGIKKVIVNNKLQCSNCKYLLDISNFYKDNSSATGYRSYCKSCAKRYRREKLKQASTSGIIGIFLEKCAYKGCQKNFTTKTPTKTFCSPKCRKRDWYEKNEQYKWKTTYKIGIN</sequence>
<gene>
    <name evidence="1" type="ORF">RJG54_08675</name>
</gene>
<dbReference type="AlphaFoldDB" id="A0AA96CWE4"/>
<reference evidence="1" key="1">
    <citation type="submission" date="2023-09" db="EMBL/GenBank/DDBJ databases">
        <title>Arcobacter tbilisiensis sp. nov. isolated from chicken meat in Tbilisi, Georgia.</title>
        <authorList>
            <person name="Matthias R."/>
            <person name="Zautner A.E."/>
        </authorList>
    </citation>
    <scope>NUCLEOTIDE SEQUENCE</scope>
    <source>
        <strain evidence="1">LEO 107</strain>
    </source>
</reference>
<name>A0AA96CWE4_9BACT</name>
<proteinExistence type="predicted"/>
<dbReference type="EMBL" id="CP134846">
    <property type="protein sequence ID" value="WNL16284.1"/>
    <property type="molecule type" value="Genomic_DNA"/>
</dbReference>
<protein>
    <submittedName>
        <fullName evidence="1">Uncharacterized protein</fullName>
    </submittedName>
</protein>
<accession>A0AA96CWE4</accession>
<organism evidence="1">
    <name type="scientific">Arcobacter sp. AZ-2023</name>
    <dbReference type="NCBI Taxonomy" id="3074453"/>
    <lineage>
        <taxon>Bacteria</taxon>
        <taxon>Pseudomonadati</taxon>
        <taxon>Campylobacterota</taxon>
        <taxon>Epsilonproteobacteria</taxon>
        <taxon>Campylobacterales</taxon>
        <taxon>Arcobacteraceae</taxon>
        <taxon>Arcobacter</taxon>
    </lineage>
</organism>